<dbReference type="PANTHER" id="PTHR43337:SF1">
    <property type="entry name" value="XANTHINE_URACIL PERMEASE C887.17-RELATED"/>
    <property type="match status" value="1"/>
</dbReference>
<feature type="transmembrane region" description="Helical" evidence="9">
    <location>
        <begin position="203"/>
        <end position="226"/>
    </location>
</feature>
<feature type="transmembrane region" description="Helical" evidence="9">
    <location>
        <begin position="20"/>
        <end position="39"/>
    </location>
</feature>
<sequence>MEKFFKLKEHNTTVKTEIAAGITTFMAMAYILMVNAGMFSELGVVSYNAIYIATAISAVIGTLLIGLLSNLPLAQASGMGLNAFFVYTVCMGMGLTYANALTLVLLDGIVFILLTVTGLRKLIFDAIPKCVKTAIPVGIGLFIAFLGLQNAGLIVTNPSTAVSLASFNLLNGTATWATVMPLLVTVFAVILIAVLASKKVKGAVLWGIIGGSVLYYVLGFTIPGFYDGFVQSLSFNPLTAFGDFGSQAFGKVFTEGFDFSAYLAGHSMESLVILIITTALAFCMVDMFDTLGTLFGACSQGNLLDEDGNVPNMNRAMLADAIATTTGAICGTSTVTTFVESSAGIAEGGRTGLSSIVTAIAFFIAMFLSPIAALIPGNAIAAALIYVGVLMASGVSKIDWKEADFAVPAFLTLAIMPFAYNISYGIAFGLISYVFIKLFTGKTKEINAGTWVISVLFAMMFFLTH</sequence>
<keyword evidence="7 8" id="KW-0472">Membrane</keyword>
<comment type="similarity">
    <text evidence="2 8">Belongs to the nucleobase:cation symporter-2 (NCS2) (TC 2.A.40) family. Azg-like subfamily.</text>
</comment>
<evidence type="ECO:0000256" key="9">
    <source>
        <dbReference type="SAM" id="Phobius"/>
    </source>
</evidence>
<evidence type="ECO:0000313" key="11">
    <source>
        <dbReference type="Proteomes" id="UP000611762"/>
    </source>
</evidence>
<protein>
    <submittedName>
        <fullName evidence="10">NCS2 family permease</fullName>
    </submittedName>
</protein>
<feature type="transmembrane region" description="Helical" evidence="9">
    <location>
        <begin position="448"/>
        <end position="464"/>
    </location>
</feature>
<evidence type="ECO:0000256" key="5">
    <source>
        <dbReference type="ARBA" id="ARBA00022692"/>
    </source>
</evidence>
<evidence type="ECO:0000256" key="6">
    <source>
        <dbReference type="ARBA" id="ARBA00022989"/>
    </source>
</evidence>
<dbReference type="RefSeq" id="WP_249313774.1">
    <property type="nucleotide sequence ID" value="NZ_JACRSU010000005.1"/>
</dbReference>
<feature type="transmembrane region" description="Helical" evidence="9">
    <location>
        <begin position="104"/>
        <end position="123"/>
    </location>
</feature>
<keyword evidence="6 8" id="KW-1133">Transmembrane helix</keyword>
<dbReference type="InterPro" id="IPR045018">
    <property type="entry name" value="Azg-like"/>
</dbReference>
<evidence type="ECO:0000256" key="1">
    <source>
        <dbReference type="ARBA" id="ARBA00004651"/>
    </source>
</evidence>
<evidence type="ECO:0000256" key="7">
    <source>
        <dbReference type="ARBA" id="ARBA00023136"/>
    </source>
</evidence>
<accession>A0A926DR22</accession>
<proteinExistence type="inferred from homology"/>
<dbReference type="InterPro" id="IPR026033">
    <property type="entry name" value="Azg-like_bact_archaea"/>
</dbReference>
<evidence type="ECO:0000256" key="3">
    <source>
        <dbReference type="ARBA" id="ARBA00022448"/>
    </source>
</evidence>
<keyword evidence="4 8" id="KW-1003">Cell membrane</keyword>
<dbReference type="Proteomes" id="UP000611762">
    <property type="component" value="Unassembled WGS sequence"/>
</dbReference>
<evidence type="ECO:0000256" key="8">
    <source>
        <dbReference type="PIRNR" id="PIRNR005353"/>
    </source>
</evidence>
<dbReference type="PANTHER" id="PTHR43337">
    <property type="entry name" value="XANTHINE/URACIL PERMEASE C887.17-RELATED"/>
    <property type="match status" value="1"/>
</dbReference>
<feature type="transmembrane region" description="Helical" evidence="9">
    <location>
        <begin position="379"/>
        <end position="398"/>
    </location>
</feature>
<keyword evidence="11" id="KW-1185">Reference proteome</keyword>
<feature type="transmembrane region" description="Helical" evidence="9">
    <location>
        <begin position="259"/>
        <end position="285"/>
    </location>
</feature>
<dbReference type="GO" id="GO:0005345">
    <property type="term" value="F:purine nucleobase transmembrane transporter activity"/>
    <property type="evidence" value="ECO:0007669"/>
    <property type="project" value="TreeGrafter"/>
</dbReference>
<feature type="transmembrane region" description="Helical" evidence="9">
    <location>
        <begin position="175"/>
        <end position="196"/>
    </location>
</feature>
<feature type="transmembrane region" description="Helical" evidence="9">
    <location>
        <begin position="80"/>
        <end position="98"/>
    </location>
</feature>
<reference evidence="10" key="1">
    <citation type="submission" date="2020-08" db="EMBL/GenBank/DDBJ databases">
        <title>Genome public.</title>
        <authorList>
            <person name="Liu C."/>
            <person name="Sun Q."/>
        </authorList>
    </citation>
    <scope>NUCLEOTIDE SEQUENCE</scope>
    <source>
        <strain evidence="10">H8</strain>
    </source>
</reference>
<dbReference type="AlphaFoldDB" id="A0A926DR22"/>
<feature type="transmembrane region" description="Helical" evidence="9">
    <location>
        <begin position="45"/>
        <end position="68"/>
    </location>
</feature>
<keyword evidence="3 8" id="KW-0813">Transport</keyword>
<evidence type="ECO:0000313" key="10">
    <source>
        <dbReference type="EMBL" id="MBC8541784.1"/>
    </source>
</evidence>
<dbReference type="InterPro" id="IPR006043">
    <property type="entry name" value="NCS2"/>
</dbReference>
<feature type="transmembrane region" description="Helical" evidence="9">
    <location>
        <begin position="410"/>
        <end position="436"/>
    </location>
</feature>
<feature type="transmembrane region" description="Helical" evidence="9">
    <location>
        <begin position="352"/>
        <end position="373"/>
    </location>
</feature>
<feature type="transmembrane region" description="Helical" evidence="9">
    <location>
        <begin position="135"/>
        <end position="155"/>
    </location>
</feature>
<comment type="caution">
    <text evidence="10">The sequence shown here is derived from an EMBL/GenBank/DDBJ whole genome shotgun (WGS) entry which is preliminary data.</text>
</comment>
<gene>
    <name evidence="10" type="ORF">H8698_12420</name>
</gene>
<dbReference type="Pfam" id="PF00860">
    <property type="entry name" value="Xan_ur_permease"/>
    <property type="match status" value="1"/>
</dbReference>
<dbReference type="EMBL" id="JACRSU010000005">
    <property type="protein sequence ID" value="MBC8541784.1"/>
    <property type="molecule type" value="Genomic_DNA"/>
</dbReference>
<dbReference type="PIRSF" id="PIRSF005353">
    <property type="entry name" value="PbuG"/>
    <property type="match status" value="1"/>
</dbReference>
<evidence type="ECO:0000256" key="2">
    <source>
        <dbReference type="ARBA" id="ARBA00005697"/>
    </source>
</evidence>
<comment type="subcellular location">
    <subcellularLocation>
        <location evidence="1 8">Cell membrane</location>
        <topology evidence="1 8">Multi-pass membrane protein</topology>
    </subcellularLocation>
</comment>
<organism evidence="10 11">
    <name type="scientific">Congzhengia minquanensis</name>
    <dbReference type="NCBI Taxonomy" id="2763657"/>
    <lineage>
        <taxon>Bacteria</taxon>
        <taxon>Bacillati</taxon>
        <taxon>Bacillota</taxon>
        <taxon>Clostridia</taxon>
        <taxon>Eubacteriales</taxon>
        <taxon>Oscillospiraceae</taxon>
        <taxon>Congzhengia</taxon>
    </lineage>
</organism>
<name>A0A926DR22_9FIRM</name>
<dbReference type="GO" id="GO:0005886">
    <property type="term" value="C:plasma membrane"/>
    <property type="evidence" value="ECO:0007669"/>
    <property type="project" value="UniProtKB-SubCell"/>
</dbReference>
<evidence type="ECO:0000256" key="4">
    <source>
        <dbReference type="ARBA" id="ARBA00022475"/>
    </source>
</evidence>
<keyword evidence="5 8" id="KW-0812">Transmembrane</keyword>